<dbReference type="PANTHER" id="PTHR24421">
    <property type="entry name" value="NITRATE/NITRITE SENSOR PROTEIN NARX-RELATED"/>
    <property type="match status" value="1"/>
</dbReference>
<gene>
    <name evidence="6" type="ORF">Daura_18295</name>
</gene>
<dbReference type="KEGG" id="daur:Daura_18295"/>
<name>A0A9Q9ILV0_9ACTN</name>
<reference evidence="6" key="1">
    <citation type="submission" date="2021-04" db="EMBL/GenBank/DDBJ databases">
        <title>Dactylosporangium aurantiacum NRRL B-8018 full assembly.</title>
        <authorList>
            <person name="Hartkoorn R.C."/>
            <person name="Beaudoing E."/>
            <person name="Hot D."/>
        </authorList>
    </citation>
    <scope>NUCLEOTIDE SEQUENCE</scope>
    <source>
        <strain evidence="6">NRRL B-8018</strain>
    </source>
</reference>
<accession>A0A9Q9ILV0</accession>
<keyword evidence="7" id="KW-1185">Reference proteome</keyword>
<evidence type="ECO:0000256" key="4">
    <source>
        <dbReference type="ARBA" id="ARBA00022777"/>
    </source>
</evidence>
<dbReference type="GO" id="GO:0004673">
    <property type="term" value="F:protein histidine kinase activity"/>
    <property type="evidence" value="ECO:0007669"/>
    <property type="project" value="UniProtKB-EC"/>
</dbReference>
<dbReference type="InterPro" id="IPR036890">
    <property type="entry name" value="HATPase_C_sf"/>
</dbReference>
<dbReference type="SUPFAM" id="SSF55874">
    <property type="entry name" value="ATPase domain of HSP90 chaperone/DNA topoisomerase II/histidine kinase"/>
    <property type="match status" value="1"/>
</dbReference>
<dbReference type="Proteomes" id="UP001058003">
    <property type="component" value="Chromosome"/>
</dbReference>
<dbReference type="EMBL" id="CP073767">
    <property type="protein sequence ID" value="UWZ57946.1"/>
    <property type="molecule type" value="Genomic_DNA"/>
</dbReference>
<dbReference type="PANTHER" id="PTHR24421:SF10">
    <property type="entry name" value="NITRATE_NITRITE SENSOR PROTEIN NARQ"/>
    <property type="match status" value="1"/>
</dbReference>
<keyword evidence="5" id="KW-0902">Two-component regulatory system</keyword>
<comment type="catalytic activity">
    <reaction evidence="1">
        <text>ATP + protein L-histidine = ADP + protein N-phospho-L-histidine.</text>
        <dbReference type="EC" id="2.7.13.3"/>
    </reaction>
</comment>
<proteinExistence type="predicted"/>
<evidence type="ECO:0000256" key="1">
    <source>
        <dbReference type="ARBA" id="ARBA00000085"/>
    </source>
</evidence>
<evidence type="ECO:0000256" key="5">
    <source>
        <dbReference type="ARBA" id="ARBA00023012"/>
    </source>
</evidence>
<evidence type="ECO:0000313" key="7">
    <source>
        <dbReference type="Proteomes" id="UP001058003"/>
    </source>
</evidence>
<evidence type="ECO:0000256" key="2">
    <source>
        <dbReference type="ARBA" id="ARBA00012438"/>
    </source>
</evidence>
<organism evidence="6 7">
    <name type="scientific">Dactylosporangium aurantiacum</name>
    <dbReference type="NCBI Taxonomy" id="35754"/>
    <lineage>
        <taxon>Bacteria</taxon>
        <taxon>Bacillati</taxon>
        <taxon>Actinomycetota</taxon>
        <taxon>Actinomycetes</taxon>
        <taxon>Micromonosporales</taxon>
        <taxon>Micromonosporaceae</taxon>
        <taxon>Dactylosporangium</taxon>
    </lineage>
</organism>
<dbReference type="EC" id="2.7.13.3" evidence="2"/>
<dbReference type="InterPro" id="IPR050482">
    <property type="entry name" value="Sensor_HK_TwoCompSys"/>
</dbReference>
<evidence type="ECO:0000256" key="3">
    <source>
        <dbReference type="ARBA" id="ARBA00022679"/>
    </source>
</evidence>
<dbReference type="OrthoDB" id="4198152at2"/>
<dbReference type="RefSeq" id="WP_156089597.1">
    <property type="nucleotide sequence ID" value="NZ_CP073767.1"/>
</dbReference>
<sequence length="326" mass="33571">MEVDVGAFGLWLGSGAAALRRRRQRSAVTEHMVSIQPPVTMDAFRAALRYVLEDPRLEVYVWSADRQQYVDGTGTAPAPDGAGLWRHDVHDADGGPLALVVTSVDPGAGTVLLDAAVRAAAPGLRQVREHAELLARLRELESAGAGGDAGHGGHRRTREVAAIIGSTRAAADPAVRALTARAETVLRHALRDLCDAALGGEWPAEPDDLESSVRALAAAMPLPVRVTAEVGPLPPAVAATVYGAICEALANVVGHARARQVVVTLRRHGPTVQLAVSDDGDGGAQPVIGGGIVVLAARVAALGGLLHLDSPAGSGTHLTVELPAGP</sequence>
<dbReference type="Gene3D" id="3.30.565.10">
    <property type="entry name" value="Histidine kinase-like ATPase, C-terminal domain"/>
    <property type="match status" value="1"/>
</dbReference>
<evidence type="ECO:0000313" key="6">
    <source>
        <dbReference type="EMBL" id="UWZ57946.1"/>
    </source>
</evidence>
<keyword evidence="3" id="KW-0808">Transferase</keyword>
<dbReference type="AlphaFoldDB" id="A0A9Q9ILV0"/>
<dbReference type="GO" id="GO:0000160">
    <property type="term" value="P:phosphorelay signal transduction system"/>
    <property type="evidence" value="ECO:0007669"/>
    <property type="project" value="UniProtKB-KW"/>
</dbReference>
<dbReference type="CDD" id="cd16917">
    <property type="entry name" value="HATPase_UhpB-NarQ-NarX-like"/>
    <property type="match status" value="1"/>
</dbReference>
<protein>
    <recommendedName>
        <fullName evidence="2">histidine kinase</fullName>
        <ecNumber evidence="2">2.7.13.3</ecNumber>
    </recommendedName>
</protein>
<keyword evidence="4" id="KW-0418">Kinase</keyword>